<comment type="caution">
    <text evidence="4">The sequence shown here is derived from an EMBL/GenBank/DDBJ whole genome shotgun (WGS) entry which is preliminary data.</text>
</comment>
<dbReference type="PROSITE" id="PS50048">
    <property type="entry name" value="ZN2_CY6_FUNGAL_2"/>
    <property type="match status" value="1"/>
</dbReference>
<keyword evidence="1" id="KW-0539">Nucleus</keyword>
<dbReference type="GO" id="GO:0008270">
    <property type="term" value="F:zinc ion binding"/>
    <property type="evidence" value="ECO:0007669"/>
    <property type="project" value="InterPro"/>
</dbReference>
<dbReference type="InterPro" id="IPR036864">
    <property type="entry name" value="Zn2-C6_fun-type_DNA-bd_sf"/>
</dbReference>
<dbReference type="Pfam" id="PF00172">
    <property type="entry name" value="Zn_clus"/>
    <property type="match status" value="1"/>
</dbReference>
<evidence type="ECO:0000256" key="1">
    <source>
        <dbReference type="ARBA" id="ARBA00023242"/>
    </source>
</evidence>
<feature type="region of interest" description="Disordered" evidence="2">
    <location>
        <begin position="405"/>
        <end position="425"/>
    </location>
</feature>
<dbReference type="InterPro" id="IPR053178">
    <property type="entry name" value="Osmoadaptation_assoc"/>
</dbReference>
<feature type="domain" description="Zn(2)-C6 fungal-type" evidence="3">
    <location>
        <begin position="9"/>
        <end position="37"/>
    </location>
</feature>
<reference evidence="4" key="2">
    <citation type="submission" date="2020-05" db="EMBL/GenBank/DDBJ databases">
        <authorList>
            <person name="Kim H.-S."/>
            <person name="Proctor R.H."/>
            <person name="Brown D.W."/>
        </authorList>
    </citation>
    <scope>NUCLEOTIDE SEQUENCE</scope>
    <source>
        <strain evidence="4">NRRL 20472</strain>
    </source>
</reference>
<sequence>MPGTPTSLSCDGCRRQKKKCDQVKPTCGRCKRVGIHCIGNGLKRWKFHSFQSQEFVDGVVPTPRRSPSNQRTKVTSSLVHILQIDDIRFDIRAFGGKFVPNLPSQVGCNPALDACVTAMTLLYRSHSCSKLKVEALTQYGEALVATRKAFSDPQESIYMKMQMVSAMYICQVLSSFINPQFELGPWFWEACDSMGTPRPVKYHQGSFMSLESGTMAEVSIFMRSPKKHLYQLQCIYNVIQFEMPKVRQLLALATMAAAAPKAPAMSIRVCGSYRVAYAILLGMTAIINHTLQIWDSDVTLVRELHDCVDESLAITHEAAHTRPYGAAFVTEFLTMIWAAAIDGYRNDEMATILLDYENDAVGADYLERAKLIRKRLQIMAMQETRDEMIPEAALEPTSEPDALFQETTSDDDEGYQEETPQCVIL</sequence>
<dbReference type="OrthoDB" id="3509362at2759"/>
<dbReference type="SUPFAM" id="SSF57701">
    <property type="entry name" value="Zn2/Cys6 DNA-binding domain"/>
    <property type="match status" value="1"/>
</dbReference>
<evidence type="ECO:0000313" key="4">
    <source>
        <dbReference type="EMBL" id="KAF4944457.1"/>
    </source>
</evidence>
<dbReference type="EMBL" id="JABEXW010001342">
    <property type="protein sequence ID" value="KAF4944457.1"/>
    <property type="molecule type" value="Genomic_DNA"/>
</dbReference>
<protein>
    <recommendedName>
        <fullName evidence="3">Zn(2)-C6 fungal-type domain-containing protein</fullName>
    </recommendedName>
</protein>
<organism evidence="4 5">
    <name type="scientific">Fusarium sarcochroum</name>
    <dbReference type="NCBI Taxonomy" id="1208366"/>
    <lineage>
        <taxon>Eukaryota</taxon>
        <taxon>Fungi</taxon>
        <taxon>Dikarya</taxon>
        <taxon>Ascomycota</taxon>
        <taxon>Pezizomycotina</taxon>
        <taxon>Sordariomycetes</taxon>
        <taxon>Hypocreomycetidae</taxon>
        <taxon>Hypocreales</taxon>
        <taxon>Nectriaceae</taxon>
        <taxon>Fusarium</taxon>
        <taxon>Fusarium lateritium species complex</taxon>
    </lineage>
</organism>
<dbReference type="SMART" id="SM00066">
    <property type="entry name" value="GAL4"/>
    <property type="match status" value="1"/>
</dbReference>
<dbReference type="Proteomes" id="UP000622797">
    <property type="component" value="Unassembled WGS sequence"/>
</dbReference>
<dbReference type="InterPro" id="IPR001138">
    <property type="entry name" value="Zn2Cys6_DnaBD"/>
</dbReference>
<dbReference type="PANTHER" id="PTHR38111:SF11">
    <property type="entry name" value="TRANSCRIPTION FACTOR DOMAIN-CONTAINING PROTEIN-RELATED"/>
    <property type="match status" value="1"/>
</dbReference>
<reference evidence="4" key="1">
    <citation type="journal article" date="2020" name="BMC Genomics">
        <title>Correction to: Identification and distribution of gene clusters required for synthesis of sphingolipid metabolism inhibitors in diverse species of the filamentous fungus Fusarium.</title>
        <authorList>
            <person name="Kim H.S."/>
            <person name="Lohmar J.M."/>
            <person name="Busman M."/>
            <person name="Brown D.W."/>
            <person name="Naumann T.A."/>
            <person name="Divon H.H."/>
            <person name="Lysoe E."/>
            <person name="Uhlig S."/>
            <person name="Proctor R.H."/>
        </authorList>
    </citation>
    <scope>NUCLEOTIDE SEQUENCE</scope>
    <source>
        <strain evidence="4">NRRL 20472</strain>
    </source>
</reference>
<proteinExistence type="predicted"/>
<evidence type="ECO:0000313" key="5">
    <source>
        <dbReference type="Proteomes" id="UP000622797"/>
    </source>
</evidence>
<dbReference type="CDD" id="cd00067">
    <property type="entry name" value="GAL4"/>
    <property type="match status" value="1"/>
</dbReference>
<dbReference type="PANTHER" id="PTHR38111">
    <property type="entry name" value="ZN(2)-C6 FUNGAL-TYPE DOMAIN-CONTAINING PROTEIN-RELATED"/>
    <property type="match status" value="1"/>
</dbReference>
<dbReference type="Gene3D" id="4.10.240.10">
    <property type="entry name" value="Zn(2)-C6 fungal-type DNA-binding domain"/>
    <property type="match status" value="1"/>
</dbReference>
<evidence type="ECO:0000256" key="2">
    <source>
        <dbReference type="SAM" id="MobiDB-lite"/>
    </source>
</evidence>
<evidence type="ECO:0000259" key="3">
    <source>
        <dbReference type="PROSITE" id="PS50048"/>
    </source>
</evidence>
<gene>
    <name evidence="4" type="ORF">FSARC_14674</name>
</gene>
<dbReference type="GO" id="GO:0000981">
    <property type="term" value="F:DNA-binding transcription factor activity, RNA polymerase II-specific"/>
    <property type="evidence" value="ECO:0007669"/>
    <property type="project" value="InterPro"/>
</dbReference>
<name>A0A8H4SRY9_9HYPO</name>
<dbReference type="AlphaFoldDB" id="A0A8H4SRY9"/>
<dbReference type="PROSITE" id="PS00463">
    <property type="entry name" value="ZN2_CY6_FUNGAL_1"/>
    <property type="match status" value="1"/>
</dbReference>
<keyword evidence="5" id="KW-1185">Reference proteome</keyword>
<accession>A0A8H4SRY9</accession>